<evidence type="ECO:0000256" key="1">
    <source>
        <dbReference type="SAM" id="MobiDB-lite"/>
    </source>
</evidence>
<accession>A0A6A6D077</accession>
<dbReference type="AlphaFoldDB" id="A0A6A6D077"/>
<protein>
    <submittedName>
        <fullName evidence="2">Uncharacterized protein</fullName>
    </submittedName>
</protein>
<dbReference type="GeneID" id="54564823"/>
<evidence type="ECO:0000313" key="3">
    <source>
        <dbReference type="Proteomes" id="UP000799537"/>
    </source>
</evidence>
<feature type="compositionally biased region" description="Low complexity" evidence="1">
    <location>
        <begin position="148"/>
        <end position="159"/>
    </location>
</feature>
<evidence type="ECO:0000313" key="2">
    <source>
        <dbReference type="EMBL" id="KAF2171860.1"/>
    </source>
</evidence>
<dbReference type="EMBL" id="ML993582">
    <property type="protein sequence ID" value="KAF2171860.1"/>
    <property type="molecule type" value="Genomic_DNA"/>
</dbReference>
<organism evidence="2 3">
    <name type="scientific">Zasmidium cellare ATCC 36951</name>
    <dbReference type="NCBI Taxonomy" id="1080233"/>
    <lineage>
        <taxon>Eukaryota</taxon>
        <taxon>Fungi</taxon>
        <taxon>Dikarya</taxon>
        <taxon>Ascomycota</taxon>
        <taxon>Pezizomycotina</taxon>
        <taxon>Dothideomycetes</taxon>
        <taxon>Dothideomycetidae</taxon>
        <taxon>Mycosphaerellales</taxon>
        <taxon>Mycosphaerellaceae</taxon>
        <taxon>Zasmidium</taxon>
    </lineage>
</organism>
<dbReference type="RefSeq" id="XP_033672749.1">
    <property type="nucleotide sequence ID" value="XM_033811551.1"/>
</dbReference>
<reference evidence="2" key="1">
    <citation type="journal article" date="2020" name="Stud. Mycol.">
        <title>101 Dothideomycetes genomes: a test case for predicting lifestyles and emergence of pathogens.</title>
        <authorList>
            <person name="Haridas S."/>
            <person name="Albert R."/>
            <person name="Binder M."/>
            <person name="Bloem J."/>
            <person name="Labutti K."/>
            <person name="Salamov A."/>
            <person name="Andreopoulos B."/>
            <person name="Baker S."/>
            <person name="Barry K."/>
            <person name="Bills G."/>
            <person name="Bluhm B."/>
            <person name="Cannon C."/>
            <person name="Castanera R."/>
            <person name="Culley D."/>
            <person name="Daum C."/>
            <person name="Ezra D."/>
            <person name="Gonzalez J."/>
            <person name="Henrissat B."/>
            <person name="Kuo A."/>
            <person name="Liang C."/>
            <person name="Lipzen A."/>
            <person name="Lutzoni F."/>
            <person name="Magnuson J."/>
            <person name="Mondo S."/>
            <person name="Nolan M."/>
            <person name="Ohm R."/>
            <person name="Pangilinan J."/>
            <person name="Park H.-J."/>
            <person name="Ramirez L."/>
            <person name="Alfaro M."/>
            <person name="Sun H."/>
            <person name="Tritt A."/>
            <person name="Yoshinaga Y."/>
            <person name="Zwiers L.-H."/>
            <person name="Turgeon B."/>
            <person name="Goodwin S."/>
            <person name="Spatafora J."/>
            <person name="Crous P."/>
            <person name="Grigoriev I."/>
        </authorList>
    </citation>
    <scope>NUCLEOTIDE SEQUENCE</scope>
    <source>
        <strain evidence="2">ATCC 36951</strain>
    </source>
</reference>
<keyword evidence="3" id="KW-1185">Reference proteome</keyword>
<gene>
    <name evidence="2" type="ORF">M409DRAFT_50487</name>
</gene>
<name>A0A6A6D077_ZASCE</name>
<dbReference type="Proteomes" id="UP000799537">
    <property type="component" value="Unassembled WGS sequence"/>
</dbReference>
<feature type="region of interest" description="Disordered" evidence="1">
    <location>
        <begin position="137"/>
        <end position="170"/>
    </location>
</feature>
<proteinExistence type="predicted"/>
<sequence length="212" mass="22622">MASYGRLGLAPLAHCIDAGPELIEHAALENEPFSAREMQAIDGLCEQQRTGRSLAAFICTSLHVPRVQSYLSAHPSPLSWPLLRRLGSLHKLPAQLQIASTTSLHPAGAWHVIIRVWPSAAVYGCCSGLLWGGRTSRHTAQHAPRPISTSTAPVASTASRPHRAMHSAGDQASIDQLLRHVGVAWSREGLLAGEHDPGTLKSDLRIPAKGAG</sequence>